<feature type="domain" description="EamA" evidence="7">
    <location>
        <begin position="9"/>
        <end position="137"/>
    </location>
</feature>
<feature type="transmembrane region" description="Helical" evidence="6">
    <location>
        <begin position="124"/>
        <end position="143"/>
    </location>
</feature>
<dbReference type="InterPro" id="IPR000620">
    <property type="entry name" value="EamA_dom"/>
</dbReference>
<evidence type="ECO:0000256" key="6">
    <source>
        <dbReference type="SAM" id="Phobius"/>
    </source>
</evidence>
<accession>A0A2S4NBM4</accession>
<reference evidence="8 9" key="1">
    <citation type="submission" date="2018-01" db="EMBL/GenBank/DDBJ databases">
        <title>Genomic Encyclopedia of Type Strains, Phase I: the one thousand microbial genomes (KMG-I) project.</title>
        <authorList>
            <person name="Goeker M."/>
        </authorList>
    </citation>
    <scope>NUCLEOTIDE SEQUENCE [LARGE SCALE GENOMIC DNA]</scope>
    <source>
        <strain evidence="8 9">DSM 17960</strain>
    </source>
</reference>
<dbReference type="OrthoDB" id="1117213at2"/>
<dbReference type="PANTHER" id="PTHR32322:SF2">
    <property type="entry name" value="EAMA DOMAIN-CONTAINING PROTEIN"/>
    <property type="match status" value="1"/>
</dbReference>
<dbReference type="GO" id="GO:0016020">
    <property type="term" value="C:membrane"/>
    <property type="evidence" value="ECO:0007669"/>
    <property type="project" value="UniProtKB-SubCell"/>
</dbReference>
<feature type="transmembrane region" description="Helical" evidence="6">
    <location>
        <begin position="65"/>
        <end position="85"/>
    </location>
</feature>
<gene>
    <name evidence="8" type="ORF">Q361_101130</name>
</gene>
<sequence>MPTNKLKWILLIGLALVWGSSFILIFKGLHGLSAIELGSMRIIFSALFLWIIGFKSIYTIRLHQWKYIALTGFMGTFFPAYLFAIAETQVSSSIASILNSLTPLNTLLIGVLGFGFTFKRNQSLGILIGLLGILTLILGGNQAGSSKNIYYSLLVVLASICYAVNINLIKKYLSDVKPISITTGNFTVLSIPAFVILLFTDFFEKIQLQNTQTSLQYVLLLAVLGTGIANIVYFKLIQISSPIFASSVTYLIPIVACVWGFFNRESLTFIQYIGAFVILIGVYLSNKK</sequence>
<dbReference type="InterPro" id="IPR037185">
    <property type="entry name" value="EmrE-like"/>
</dbReference>
<feature type="transmembrane region" description="Helical" evidence="6">
    <location>
        <begin position="268"/>
        <end position="285"/>
    </location>
</feature>
<dbReference type="EMBL" id="PQNY01000001">
    <property type="protein sequence ID" value="POS03030.1"/>
    <property type="molecule type" value="Genomic_DNA"/>
</dbReference>
<evidence type="ECO:0000256" key="5">
    <source>
        <dbReference type="ARBA" id="ARBA00023136"/>
    </source>
</evidence>
<dbReference type="RefSeq" id="WP_103724776.1">
    <property type="nucleotide sequence ID" value="NZ_PQNY01000001.1"/>
</dbReference>
<dbReference type="SUPFAM" id="SSF103481">
    <property type="entry name" value="Multidrug resistance efflux transporter EmrE"/>
    <property type="match status" value="2"/>
</dbReference>
<feature type="transmembrane region" description="Helical" evidence="6">
    <location>
        <begin position="215"/>
        <end position="236"/>
    </location>
</feature>
<dbReference type="InterPro" id="IPR050638">
    <property type="entry name" value="AA-Vitamin_Transporters"/>
</dbReference>
<proteinExistence type="inferred from homology"/>
<evidence type="ECO:0000313" key="9">
    <source>
        <dbReference type="Proteomes" id="UP000237056"/>
    </source>
</evidence>
<keyword evidence="3 6" id="KW-0812">Transmembrane</keyword>
<evidence type="ECO:0000256" key="2">
    <source>
        <dbReference type="ARBA" id="ARBA00007362"/>
    </source>
</evidence>
<dbReference type="Proteomes" id="UP000237056">
    <property type="component" value="Unassembled WGS sequence"/>
</dbReference>
<keyword evidence="4 6" id="KW-1133">Transmembrane helix</keyword>
<evidence type="ECO:0000256" key="3">
    <source>
        <dbReference type="ARBA" id="ARBA00022692"/>
    </source>
</evidence>
<evidence type="ECO:0000256" key="1">
    <source>
        <dbReference type="ARBA" id="ARBA00004141"/>
    </source>
</evidence>
<feature type="transmembrane region" description="Helical" evidence="6">
    <location>
        <begin position="243"/>
        <end position="262"/>
    </location>
</feature>
<dbReference type="AlphaFoldDB" id="A0A2S4NBM4"/>
<evidence type="ECO:0000313" key="8">
    <source>
        <dbReference type="EMBL" id="POS03030.1"/>
    </source>
</evidence>
<protein>
    <submittedName>
        <fullName evidence="8">EamA-like transporter family protein</fullName>
    </submittedName>
</protein>
<organism evidence="8 9">
    <name type="scientific">Flavobacterium croceum DSM 17960</name>
    <dbReference type="NCBI Taxonomy" id="1121886"/>
    <lineage>
        <taxon>Bacteria</taxon>
        <taxon>Pseudomonadati</taxon>
        <taxon>Bacteroidota</taxon>
        <taxon>Flavobacteriia</taxon>
        <taxon>Flavobacteriales</taxon>
        <taxon>Flavobacteriaceae</taxon>
        <taxon>Flavobacterium</taxon>
    </lineage>
</organism>
<evidence type="ECO:0000259" key="7">
    <source>
        <dbReference type="Pfam" id="PF00892"/>
    </source>
</evidence>
<keyword evidence="9" id="KW-1185">Reference proteome</keyword>
<comment type="subcellular location">
    <subcellularLocation>
        <location evidence="1">Membrane</location>
        <topology evidence="1">Multi-pass membrane protein</topology>
    </subcellularLocation>
</comment>
<comment type="similarity">
    <text evidence="2">Belongs to the EamA transporter family.</text>
</comment>
<keyword evidence="5 6" id="KW-0472">Membrane</keyword>
<feature type="transmembrane region" description="Helical" evidence="6">
    <location>
        <begin position="38"/>
        <end position="58"/>
    </location>
</feature>
<dbReference type="Pfam" id="PF00892">
    <property type="entry name" value="EamA"/>
    <property type="match status" value="2"/>
</dbReference>
<feature type="transmembrane region" description="Helical" evidence="6">
    <location>
        <begin position="97"/>
        <end position="117"/>
    </location>
</feature>
<evidence type="ECO:0000256" key="4">
    <source>
        <dbReference type="ARBA" id="ARBA00022989"/>
    </source>
</evidence>
<dbReference type="PANTHER" id="PTHR32322">
    <property type="entry name" value="INNER MEMBRANE TRANSPORTER"/>
    <property type="match status" value="1"/>
</dbReference>
<feature type="transmembrane region" description="Helical" evidence="6">
    <location>
        <begin position="7"/>
        <end position="26"/>
    </location>
</feature>
<feature type="transmembrane region" description="Helical" evidence="6">
    <location>
        <begin position="149"/>
        <end position="169"/>
    </location>
</feature>
<feature type="domain" description="EamA" evidence="7">
    <location>
        <begin position="152"/>
        <end position="285"/>
    </location>
</feature>
<feature type="transmembrane region" description="Helical" evidence="6">
    <location>
        <begin position="181"/>
        <end position="203"/>
    </location>
</feature>
<comment type="caution">
    <text evidence="8">The sequence shown here is derived from an EMBL/GenBank/DDBJ whole genome shotgun (WGS) entry which is preliminary data.</text>
</comment>
<name>A0A2S4NBM4_9FLAO</name>